<evidence type="ECO:0000256" key="1">
    <source>
        <dbReference type="ARBA" id="ARBA00011123"/>
    </source>
</evidence>
<dbReference type="FunFam" id="3.40.50.620:FF:000037">
    <property type="entry name" value="Glutamine--tRNA ligase cytoplasmic"/>
    <property type="match status" value="1"/>
</dbReference>
<proteinExistence type="inferred from homology"/>
<comment type="subunit">
    <text evidence="1">Heterotrimer of A, B and C subunits.</text>
</comment>
<dbReference type="EC" id="6.1.1.18" evidence="11"/>
<dbReference type="InterPro" id="IPR018027">
    <property type="entry name" value="Asn/Gln_amidotransferase"/>
</dbReference>
<feature type="region of interest" description="Disordered" evidence="13">
    <location>
        <begin position="566"/>
        <end position="608"/>
    </location>
</feature>
<dbReference type="GO" id="GO:0005524">
    <property type="term" value="F:ATP binding"/>
    <property type="evidence" value="ECO:0007669"/>
    <property type="project" value="UniProtKB-UniRule"/>
</dbReference>
<keyword evidence="16" id="KW-1185">Reference proteome</keyword>
<evidence type="ECO:0000256" key="6">
    <source>
        <dbReference type="ARBA" id="ARBA00022917"/>
    </source>
</evidence>
<dbReference type="InterPro" id="IPR003789">
    <property type="entry name" value="Asn/Gln_tRNA_amidoTrase-B-like"/>
</dbReference>
<dbReference type="SUPFAM" id="SSF52374">
    <property type="entry name" value="Nucleotidylyl transferase"/>
    <property type="match status" value="1"/>
</dbReference>
<evidence type="ECO:0000259" key="14">
    <source>
        <dbReference type="SMART" id="SM00845"/>
    </source>
</evidence>
<dbReference type="Pfam" id="PF20974">
    <property type="entry name" value="tRNA-synt_1c_C2"/>
    <property type="match status" value="1"/>
</dbReference>
<dbReference type="SUPFAM" id="SSF89095">
    <property type="entry name" value="GatB/YqeY motif"/>
    <property type="match status" value="1"/>
</dbReference>
<evidence type="ECO:0000256" key="10">
    <source>
        <dbReference type="ARBA" id="ARBA00048270"/>
    </source>
</evidence>
<evidence type="ECO:0000256" key="4">
    <source>
        <dbReference type="ARBA" id="ARBA00022741"/>
    </source>
</evidence>
<dbReference type="GO" id="GO:0050567">
    <property type="term" value="F:glutaminyl-tRNA synthase (glutamine-hydrolyzing) activity"/>
    <property type="evidence" value="ECO:0007669"/>
    <property type="project" value="RHEA"/>
</dbReference>
<feature type="binding site" evidence="11">
    <location>
        <position position="72"/>
    </location>
    <ligand>
        <name>L-glutamine</name>
        <dbReference type="ChEBI" id="CHEBI:58359"/>
    </ligand>
</feature>
<sequence>MLDEQTQSRAEPLDFIRAIVEEDLRRGTYGGRVVTRFPPEPNGYLHIGHAKSICLNFGIAQEYGGVCHLRFDDTNPETEDMKYVEAIQRDVRWLGFDWGDKLFFASDYFEQLYDFAVQLIRAGKAYVDDLSEEEIREYRGTVNEPGRPSPYRDRSVEENLDLFARMRAGEFPDGARVLRAKIDMAHPNMKMRDPIMYRIRHARHYRRGNEWCIYPLYDWAHGQSDAIEGVTHSICTLEFENNRELYDWFLDNLGISPRPRQYEFARLNLDYTVMSKRKLLQLVEEGHVAGWDDPRMPTLAGMRRRGVTPEAIRTFCDRIGVARTNSRVDISLLEHCIRDDLNYRAPRVMCVLRPLKVVILNYPEDQVEELEASYWPHDVPKEGSRPVPFCRELYIEQDDFMEDPPKGFYRLAPGREVRLRYAYIIKCVDVVKDPETGQVVELHCTYDPDTRGGSTPDGRRVRGTIHWVSARHALPAEVRLYDRLFTVPNPDDAEEGKTFKDYLNPNSLRVLHGCRIEPSVANDPPDTRYQFERQGYFIADSVDSRPGALVFNRIVELRDTWARVAQTGGEAQQPARPKPEAPAQPADSSAEGDVGARSEARDQARAANPELAARLNRYTQELGLTFEDADILTGDLALAEYFEAALAVHHNPKAIANWIINELLRELKGRSLDQLPVRPEQMGQLVALIDREVISTTAAKEVFAEMLTTGEDPQAIVQRRGLQQITDAEALAPLVQQVIQANPDKVAQYRGGKTGLMGFFVGQVMRQTQGKANPQLVQQLLQEKLAE</sequence>
<dbReference type="SMART" id="SM00845">
    <property type="entry name" value="GatB_Yqey"/>
    <property type="match status" value="1"/>
</dbReference>
<dbReference type="Pfam" id="PF02637">
    <property type="entry name" value="GatB_Yqey"/>
    <property type="match status" value="1"/>
</dbReference>
<comment type="catalytic activity">
    <reaction evidence="9">
        <text>L-glutamyl-tRNA(Gln) + L-glutamine + ATP + H2O = L-glutaminyl-tRNA(Gln) + L-glutamate + ADP + phosphate + H(+)</text>
        <dbReference type="Rhea" id="RHEA:17521"/>
        <dbReference type="Rhea" id="RHEA-COMP:9681"/>
        <dbReference type="Rhea" id="RHEA-COMP:9684"/>
        <dbReference type="ChEBI" id="CHEBI:15377"/>
        <dbReference type="ChEBI" id="CHEBI:15378"/>
        <dbReference type="ChEBI" id="CHEBI:29985"/>
        <dbReference type="ChEBI" id="CHEBI:30616"/>
        <dbReference type="ChEBI" id="CHEBI:43474"/>
        <dbReference type="ChEBI" id="CHEBI:58359"/>
        <dbReference type="ChEBI" id="CHEBI:78520"/>
        <dbReference type="ChEBI" id="CHEBI:78521"/>
        <dbReference type="ChEBI" id="CHEBI:456216"/>
    </reaction>
</comment>
<keyword evidence="2 11" id="KW-0963">Cytoplasm</keyword>
<feature type="binding site" evidence="11">
    <location>
        <position position="217"/>
    </location>
    <ligand>
        <name>L-glutamine</name>
        <dbReference type="ChEBI" id="CHEBI:58359"/>
    </ligand>
</feature>
<organism evidence="15 16">
    <name type="scientific">Litorilinea aerophila</name>
    <dbReference type="NCBI Taxonomy" id="1204385"/>
    <lineage>
        <taxon>Bacteria</taxon>
        <taxon>Bacillati</taxon>
        <taxon>Chloroflexota</taxon>
        <taxon>Caldilineae</taxon>
        <taxon>Caldilineales</taxon>
        <taxon>Caldilineaceae</taxon>
        <taxon>Litorilinea</taxon>
    </lineage>
</organism>
<evidence type="ECO:0000256" key="5">
    <source>
        <dbReference type="ARBA" id="ARBA00022840"/>
    </source>
</evidence>
<dbReference type="FunFam" id="1.10.1160.10:FF:000001">
    <property type="entry name" value="Glutamine--tRNA ligase"/>
    <property type="match status" value="1"/>
</dbReference>
<dbReference type="Gene3D" id="3.90.800.10">
    <property type="entry name" value="Glutamyl-tRNA Synthetase, Domain 3"/>
    <property type="match status" value="1"/>
</dbReference>
<dbReference type="Gene3D" id="1.10.10.410">
    <property type="match status" value="1"/>
</dbReference>
<dbReference type="InterPro" id="IPR020056">
    <property type="entry name" value="Rbsml_bL25/Gln-tRNA_synth_N"/>
</dbReference>
<evidence type="ECO:0000313" key="16">
    <source>
        <dbReference type="Proteomes" id="UP000317371"/>
    </source>
</evidence>
<evidence type="ECO:0000256" key="13">
    <source>
        <dbReference type="SAM" id="MobiDB-lite"/>
    </source>
</evidence>
<dbReference type="Proteomes" id="UP000317371">
    <property type="component" value="Unassembled WGS sequence"/>
</dbReference>
<dbReference type="AlphaFoldDB" id="A0A540VB88"/>
<dbReference type="NCBIfam" id="NF011291">
    <property type="entry name" value="PRK14703.1"/>
    <property type="match status" value="1"/>
</dbReference>
<dbReference type="InterPro" id="IPR049437">
    <property type="entry name" value="tRNA-synt_1c_C2"/>
</dbReference>
<dbReference type="Pfam" id="PF03950">
    <property type="entry name" value="tRNA-synt_1c_C"/>
    <property type="match status" value="1"/>
</dbReference>
<dbReference type="Gene3D" id="1.10.150.380">
    <property type="entry name" value="GatB domain, N-terminal subdomain"/>
    <property type="match status" value="1"/>
</dbReference>
<dbReference type="HAMAP" id="MF_00126">
    <property type="entry name" value="Gln_tRNA_synth"/>
    <property type="match status" value="1"/>
</dbReference>
<dbReference type="InterPro" id="IPR020061">
    <property type="entry name" value="Glu_tRNA_lig_a-bdl"/>
</dbReference>
<feature type="domain" description="Asn/Gln amidotransferase" evidence="14">
    <location>
        <begin position="640"/>
        <end position="785"/>
    </location>
</feature>
<dbReference type="Gene3D" id="2.40.240.10">
    <property type="entry name" value="Ribosomal Protein L25, Chain P"/>
    <property type="match status" value="2"/>
</dbReference>
<dbReference type="GO" id="GO:0005829">
    <property type="term" value="C:cytosol"/>
    <property type="evidence" value="ECO:0007669"/>
    <property type="project" value="TreeGrafter"/>
</dbReference>
<feature type="binding site" evidence="11">
    <location>
        <begin position="40"/>
        <end position="42"/>
    </location>
    <ligand>
        <name>ATP</name>
        <dbReference type="ChEBI" id="CHEBI:30616"/>
    </ligand>
</feature>
<keyword evidence="5 11" id="KW-0067">ATP-binding</keyword>
<dbReference type="GO" id="GO:0006425">
    <property type="term" value="P:glutaminyl-tRNA aminoacylation"/>
    <property type="evidence" value="ECO:0007669"/>
    <property type="project" value="UniProtKB-UniRule"/>
</dbReference>
<dbReference type="PANTHER" id="PTHR43097">
    <property type="entry name" value="GLUTAMINE-TRNA LIGASE"/>
    <property type="match status" value="1"/>
</dbReference>
<dbReference type="InterPro" id="IPR020058">
    <property type="entry name" value="Glu/Gln-tRNA-synth_Ib_cat-dom"/>
</dbReference>
<feature type="binding site" evidence="11">
    <location>
        <position position="236"/>
    </location>
    <ligand>
        <name>ATP</name>
        <dbReference type="ChEBI" id="CHEBI:30616"/>
    </ligand>
</feature>
<dbReference type="InterPro" id="IPR014729">
    <property type="entry name" value="Rossmann-like_a/b/a_fold"/>
</dbReference>
<dbReference type="FunFam" id="1.10.10.410:FF:000001">
    <property type="entry name" value="Aspartyl/glutamyl-tRNA(Asn/Gln) amidotransferase subunit B"/>
    <property type="match status" value="1"/>
</dbReference>
<dbReference type="PROSITE" id="PS00178">
    <property type="entry name" value="AA_TRNA_LIGASE_I"/>
    <property type="match status" value="1"/>
</dbReference>
<name>A0A540VB88_9CHLR</name>
<keyword evidence="3 11" id="KW-0436">Ligase</keyword>
<feature type="binding site" evidence="11">
    <location>
        <begin position="266"/>
        <end position="267"/>
    </location>
    <ligand>
        <name>ATP</name>
        <dbReference type="ChEBI" id="CHEBI:30616"/>
    </ligand>
</feature>
<dbReference type="InterPro" id="IPR020059">
    <property type="entry name" value="Glu/Gln-tRNA-synth_Ib_codon-bd"/>
</dbReference>
<feature type="short sequence motif" description="'KMSKS' region" evidence="11">
    <location>
        <begin position="273"/>
        <end position="277"/>
    </location>
</feature>
<dbReference type="OrthoDB" id="9801560at2"/>
<dbReference type="EMBL" id="VIGC01000029">
    <property type="protein sequence ID" value="TQE94030.1"/>
    <property type="molecule type" value="Genomic_DNA"/>
</dbReference>
<comment type="subunit">
    <text evidence="11">Monomer.</text>
</comment>
<dbReference type="InterPro" id="IPR011035">
    <property type="entry name" value="Ribosomal_bL25/Gln-tRNA_synth"/>
</dbReference>
<dbReference type="InterPro" id="IPR001412">
    <property type="entry name" value="aa-tRNA-synth_I_CS"/>
</dbReference>
<dbReference type="InParanoid" id="A0A540VB88"/>
<keyword evidence="7 11" id="KW-0030">Aminoacyl-tRNA synthetase</keyword>
<keyword evidence="4 11" id="KW-0547">Nucleotide-binding</keyword>
<evidence type="ECO:0000256" key="9">
    <source>
        <dbReference type="ARBA" id="ARBA00047913"/>
    </source>
</evidence>
<dbReference type="GO" id="GO:0004819">
    <property type="term" value="F:glutamine-tRNA ligase activity"/>
    <property type="evidence" value="ECO:0007669"/>
    <property type="project" value="UniProtKB-UniRule"/>
</dbReference>
<dbReference type="SUPFAM" id="SSF50715">
    <property type="entry name" value="Ribosomal protein L25-like"/>
    <property type="match status" value="1"/>
</dbReference>
<dbReference type="InterPro" id="IPR042114">
    <property type="entry name" value="GatB_C_1"/>
</dbReference>
<feature type="binding site" evidence="11">
    <location>
        <begin position="46"/>
        <end position="52"/>
    </location>
    <ligand>
        <name>ATP</name>
        <dbReference type="ChEBI" id="CHEBI:30616"/>
    </ligand>
</feature>
<dbReference type="CDD" id="cd00807">
    <property type="entry name" value="GlnRS_core"/>
    <property type="match status" value="1"/>
</dbReference>
<comment type="caution">
    <text evidence="11">Lacks conserved residue(s) required for the propagation of feature annotation.</text>
</comment>
<evidence type="ECO:0000256" key="2">
    <source>
        <dbReference type="ARBA" id="ARBA00022490"/>
    </source>
</evidence>
<gene>
    <name evidence="11" type="primary">glnS</name>
    <name evidence="15" type="ORF">FKZ61_18830</name>
</gene>
<protein>
    <recommendedName>
        <fullName evidence="11">Glutamine--tRNA ligase</fullName>
        <ecNumber evidence="11">6.1.1.18</ecNumber>
    </recommendedName>
    <alternativeName>
        <fullName evidence="11">Glutaminyl-tRNA synthetase</fullName>
        <shortName evidence="11">GlnRS</shortName>
    </alternativeName>
</protein>
<dbReference type="InterPro" id="IPR023168">
    <property type="entry name" value="GatB_Yqey_C_2"/>
</dbReference>
<comment type="similarity">
    <text evidence="11 12">Belongs to the class-I aminoacyl-tRNA synthetase family.</text>
</comment>
<dbReference type="PANTHER" id="PTHR43097:SF5">
    <property type="entry name" value="GLUTAMATE--TRNA LIGASE"/>
    <property type="match status" value="1"/>
</dbReference>
<comment type="catalytic activity">
    <reaction evidence="10 11">
        <text>tRNA(Gln) + L-glutamine + ATP = L-glutaminyl-tRNA(Gln) + AMP + diphosphate</text>
        <dbReference type="Rhea" id="RHEA:20121"/>
        <dbReference type="Rhea" id="RHEA-COMP:9662"/>
        <dbReference type="Rhea" id="RHEA-COMP:9681"/>
        <dbReference type="ChEBI" id="CHEBI:30616"/>
        <dbReference type="ChEBI" id="CHEBI:33019"/>
        <dbReference type="ChEBI" id="CHEBI:58359"/>
        <dbReference type="ChEBI" id="CHEBI:78442"/>
        <dbReference type="ChEBI" id="CHEBI:78521"/>
        <dbReference type="ChEBI" id="CHEBI:456215"/>
        <dbReference type="EC" id="6.1.1.18"/>
    </reaction>
</comment>
<keyword evidence="6 11" id="KW-0648">Protein biosynthesis</keyword>
<comment type="subcellular location">
    <subcellularLocation>
        <location evidence="11">Cytoplasm</location>
    </subcellularLocation>
</comment>
<comment type="catalytic activity">
    <reaction evidence="8">
        <text>L-aspartyl-tRNA(Asn) + L-glutamine + ATP + H2O = L-asparaginyl-tRNA(Asn) + L-glutamate + ADP + phosphate + 2 H(+)</text>
        <dbReference type="Rhea" id="RHEA:14513"/>
        <dbReference type="Rhea" id="RHEA-COMP:9674"/>
        <dbReference type="Rhea" id="RHEA-COMP:9677"/>
        <dbReference type="ChEBI" id="CHEBI:15377"/>
        <dbReference type="ChEBI" id="CHEBI:15378"/>
        <dbReference type="ChEBI" id="CHEBI:29985"/>
        <dbReference type="ChEBI" id="CHEBI:30616"/>
        <dbReference type="ChEBI" id="CHEBI:43474"/>
        <dbReference type="ChEBI" id="CHEBI:58359"/>
        <dbReference type="ChEBI" id="CHEBI:78515"/>
        <dbReference type="ChEBI" id="CHEBI:78516"/>
        <dbReference type="ChEBI" id="CHEBI:456216"/>
    </reaction>
</comment>
<evidence type="ECO:0000313" key="15">
    <source>
        <dbReference type="EMBL" id="TQE94030.1"/>
    </source>
</evidence>
<dbReference type="Gene3D" id="1.10.1160.10">
    <property type="entry name" value="Glutamyl-trna Synthetase, Domain 2"/>
    <property type="match status" value="1"/>
</dbReference>
<dbReference type="InterPro" id="IPR000924">
    <property type="entry name" value="Glu/Gln-tRNA-synth"/>
</dbReference>
<feature type="compositionally biased region" description="Basic and acidic residues" evidence="13">
    <location>
        <begin position="594"/>
        <end position="604"/>
    </location>
</feature>
<dbReference type="NCBIfam" id="TIGR00440">
    <property type="entry name" value="glnS"/>
    <property type="match status" value="1"/>
</dbReference>
<accession>A0A540VB88</accession>
<dbReference type="Gene3D" id="3.40.50.620">
    <property type="entry name" value="HUPs"/>
    <property type="match status" value="1"/>
</dbReference>
<reference evidence="15 16" key="1">
    <citation type="submission" date="2019-06" db="EMBL/GenBank/DDBJ databases">
        <title>Genome sequence of Litorilinea aerophila BAA-2444.</title>
        <authorList>
            <person name="Maclea K.S."/>
            <person name="Maurais E.G."/>
            <person name="Iannazzi L.C."/>
        </authorList>
    </citation>
    <scope>NUCLEOTIDE SEQUENCE [LARGE SCALE GENOMIC DNA]</scope>
    <source>
        <strain evidence="15 16">ATCC BAA-2444</strain>
    </source>
</reference>
<dbReference type="Pfam" id="PF00749">
    <property type="entry name" value="tRNA-synt_1c"/>
    <property type="match status" value="1"/>
</dbReference>
<dbReference type="FunFam" id="3.90.800.10:FF:000001">
    <property type="entry name" value="Glutamine--tRNA ligase"/>
    <property type="match status" value="1"/>
</dbReference>
<evidence type="ECO:0000256" key="8">
    <source>
        <dbReference type="ARBA" id="ARBA00047380"/>
    </source>
</evidence>
<dbReference type="PRINTS" id="PR00987">
    <property type="entry name" value="TRNASYNTHGLU"/>
</dbReference>
<dbReference type="InterPro" id="IPR050132">
    <property type="entry name" value="Gln/Glu-tRNA_Ligase"/>
</dbReference>
<dbReference type="RefSeq" id="WP_141611714.1">
    <property type="nucleotide sequence ID" value="NZ_VIGC02000029.1"/>
</dbReference>
<feature type="binding site" evidence="11">
    <location>
        <begin position="274"/>
        <end position="276"/>
    </location>
    <ligand>
        <name>ATP</name>
        <dbReference type="ChEBI" id="CHEBI:30616"/>
    </ligand>
</feature>
<evidence type="ECO:0000256" key="11">
    <source>
        <dbReference type="HAMAP-Rule" id="MF_00126"/>
    </source>
</evidence>
<comment type="caution">
    <text evidence="15">The sequence shown here is derived from an EMBL/GenBank/DDBJ whole genome shotgun (WGS) entry which is preliminary data.</text>
</comment>
<feature type="short sequence motif" description="'HIGH' region" evidence="11">
    <location>
        <begin position="39"/>
        <end position="49"/>
    </location>
</feature>
<evidence type="ECO:0000256" key="3">
    <source>
        <dbReference type="ARBA" id="ARBA00022598"/>
    </source>
</evidence>
<dbReference type="InterPro" id="IPR022861">
    <property type="entry name" value="Gln_tRNA_ligase_bac"/>
</dbReference>
<evidence type="ECO:0000256" key="12">
    <source>
        <dbReference type="RuleBase" id="RU363037"/>
    </source>
</evidence>
<dbReference type="InterPro" id="IPR004514">
    <property type="entry name" value="Gln-tRNA-synth"/>
</dbReference>
<dbReference type="GO" id="GO:0050566">
    <property type="term" value="F:asparaginyl-tRNA synthase (glutamine-hydrolyzing) activity"/>
    <property type="evidence" value="ECO:0007669"/>
    <property type="project" value="RHEA"/>
</dbReference>
<evidence type="ECO:0000256" key="7">
    <source>
        <dbReference type="ARBA" id="ARBA00023146"/>
    </source>
</evidence>
<dbReference type="GO" id="GO:0006424">
    <property type="term" value="P:glutamyl-tRNA aminoacylation"/>
    <property type="evidence" value="ECO:0007669"/>
    <property type="project" value="UniProtKB-UniRule"/>
</dbReference>